<protein>
    <submittedName>
        <fullName evidence="1">Uncharacterized protein</fullName>
    </submittedName>
</protein>
<accession>A0ACB8RHI9</accession>
<name>A0ACB8RHI9_9AGAM</name>
<evidence type="ECO:0000313" key="2">
    <source>
        <dbReference type="Proteomes" id="UP000814033"/>
    </source>
</evidence>
<organism evidence="1 2">
    <name type="scientific">Auriscalpium vulgare</name>
    <dbReference type="NCBI Taxonomy" id="40419"/>
    <lineage>
        <taxon>Eukaryota</taxon>
        <taxon>Fungi</taxon>
        <taxon>Dikarya</taxon>
        <taxon>Basidiomycota</taxon>
        <taxon>Agaricomycotina</taxon>
        <taxon>Agaricomycetes</taxon>
        <taxon>Russulales</taxon>
        <taxon>Auriscalpiaceae</taxon>
        <taxon>Auriscalpium</taxon>
    </lineage>
</organism>
<evidence type="ECO:0000313" key="1">
    <source>
        <dbReference type="EMBL" id="KAI0043379.1"/>
    </source>
</evidence>
<gene>
    <name evidence="1" type="ORF">FA95DRAFT_1609451</name>
</gene>
<keyword evidence="2" id="KW-1185">Reference proteome</keyword>
<reference evidence="1" key="1">
    <citation type="submission" date="2021-02" db="EMBL/GenBank/DDBJ databases">
        <authorList>
            <consortium name="DOE Joint Genome Institute"/>
            <person name="Ahrendt S."/>
            <person name="Looney B.P."/>
            <person name="Miyauchi S."/>
            <person name="Morin E."/>
            <person name="Drula E."/>
            <person name="Courty P.E."/>
            <person name="Chicoki N."/>
            <person name="Fauchery L."/>
            <person name="Kohler A."/>
            <person name="Kuo A."/>
            <person name="Labutti K."/>
            <person name="Pangilinan J."/>
            <person name="Lipzen A."/>
            <person name="Riley R."/>
            <person name="Andreopoulos W."/>
            <person name="He G."/>
            <person name="Johnson J."/>
            <person name="Barry K.W."/>
            <person name="Grigoriev I.V."/>
            <person name="Nagy L."/>
            <person name="Hibbett D."/>
            <person name="Henrissat B."/>
            <person name="Matheny P.B."/>
            <person name="Labbe J."/>
            <person name="Martin F."/>
        </authorList>
    </citation>
    <scope>NUCLEOTIDE SEQUENCE</scope>
    <source>
        <strain evidence="1">FP105234-sp</strain>
    </source>
</reference>
<dbReference type="Proteomes" id="UP000814033">
    <property type="component" value="Unassembled WGS sequence"/>
</dbReference>
<comment type="caution">
    <text evidence="1">The sequence shown here is derived from an EMBL/GenBank/DDBJ whole genome shotgun (WGS) entry which is preliminary data.</text>
</comment>
<reference evidence="1" key="2">
    <citation type="journal article" date="2022" name="New Phytol.">
        <title>Evolutionary transition to the ectomycorrhizal habit in the genomes of a hyperdiverse lineage of mushroom-forming fungi.</title>
        <authorList>
            <person name="Looney B."/>
            <person name="Miyauchi S."/>
            <person name="Morin E."/>
            <person name="Drula E."/>
            <person name="Courty P.E."/>
            <person name="Kohler A."/>
            <person name="Kuo A."/>
            <person name="LaButti K."/>
            <person name="Pangilinan J."/>
            <person name="Lipzen A."/>
            <person name="Riley R."/>
            <person name="Andreopoulos W."/>
            <person name="He G."/>
            <person name="Johnson J."/>
            <person name="Nolan M."/>
            <person name="Tritt A."/>
            <person name="Barry K.W."/>
            <person name="Grigoriev I.V."/>
            <person name="Nagy L.G."/>
            <person name="Hibbett D."/>
            <person name="Henrissat B."/>
            <person name="Matheny P.B."/>
            <person name="Labbe J."/>
            <person name="Martin F.M."/>
        </authorList>
    </citation>
    <scope>NUCLEOTIDE SEQUENCE</scope>
    <source>
        <strain evidence="1">FP105234-sp</strain>
    </source>
</reference>
<proteinExistence type="predicted"/>
<sequence>MLPKHQKRRGKRGGRGGGRGGGSGPSGPSQTPSVYEGIMCYWTMESRTATDTKQLVSKKKDRGPLSRKYVFLPHHPSYGHGTFVLDERRPDAPPSDDDDDDDDYADIGYGAAAQPAGLLNSGETSAPSSSSMTTDPPSSIPDFPLAAVTGEEPAPLQDSAVGHGPSYSTSAHPPSQQLAAHPPSTASGARVSAAPTLSTPRDWVANRVGLREWTQRRRAVGIPAPAAVGPASQPAEHPRALDIALPGVVQRAPALPIRPSRDVGRPADTARLERKEWDSADARRARAAYWSPAGQNSGAPAVHMGGETDIASGAPPAAPVDLQLRAAAPAVEPAASSRPMPPPREVGRATGAARLDHEDWDSADARRARAAYWSPAGQTAGGGRNGRSGGTAMRLGVSAKASAAAGRAHQRGNGRQRAVM</sequence>
<dbReference type="EMBL" id="MU276021">
    <property type="protein sequence ID" value="KAI0043379.1"/>
    <property type="molecule type" value="Genomic_DNA"/>
</dbReference>